<feature type="compositionally biased region" description="Basic and acidic residues" evidence="1">
    <location>
        <begin position="1"/>
        <end position="10"/>
    </location>
</feature>
<comment type="caution">
    <text evidence="2">The sequence shown here is derived from an EMBL/GenBank/DDBJ whole genome shotgun (WGS) entry which is preliminary data.</text>
</comment>
<reference evidence="2 3" key="1">
    <citation type="submission" date="2019-05" db="EMBL/GenBank/DDBJ databases">
        <title>Another draft genome of Portunus trituberculatus and its Hox gene families provides insights of decapod evolution.</title>
        <authorList>
            <person name="Jeong J.-H."/>
            <person name="Song I."/>
            <person name="Kim S."/>
            <person name="Choi T."/>
            <person name="Kim D."/>
            <person name="Ryu S."/>
            <person name="Kim W."/>
        </authorList>
    </citation>
    <scope>NUCLEOTIDE SEQUENCE [LARGE SCALE GENOMIC DNA]</scope>
    <source>
        <tissue evidence="2">Muscle</tissue>
    </source>
</reference>
<evidence type="ECO:0000256" key="1">
    <source>
        <dbReference type="SAM" id="MobiDB-lite"/>
    </source>
</evidence>
<organism evidence="2 3">
    <name type="scientific">Portunus trituberculatus</name>
    <name type="common">Swimming crab</name>
    <name type="synonym">Neptunus trituberculatus</name>
    <dbReference type="NCBI Taxonomy" id="210409"/>
    <lineage>
        <taxon>Eukaryota</taxon>
        <taxon>Metazoa</taxon>
        <taxon>Ecdysozoa</taxon>
        <taxon>Arthropoda</taxon>
        <taxon>Crustacea</taxon>
        <taxon>Multicrustacea</taxon>
        <taxon>Malacostraca</taxon>
        <taxon>Eumalacostraca</taxon>
        <taxon>Eucarida</taxon>
        <taxon>Decapoda</taxon>
        <taxon>Pleocyemata</taxon>
        <taxon>Brachyura</taxon>
        <taxon>Eubrachyura</taxon>
        <taxon>Portunoidea</taxon>
        <taxon>Portunidae</taxon>
        <taxon>Portuninae</taxon>
        <taxon>Portunus</taxon>
    </lineage>
</organism>
<keyword evidence="3" id="KW-1185">Reference proteome</keyword>
<evidence type="ECO:0000313" key="3">
    <source>
        <dbReference type="Proteomes" id="UP000324222"/>
    </source>
</evidence>
<proteinExistence type="predicted"/>
<feature type="region of interest" description="Disordered" evidence="1">
    <location>
        <begin position="84"/>
        <end position="106"/>
    </location>
</feature>
<name>A0A5B7FZ87_PORTR</name>
<feature type="compositionally biased region" description="Basic and acidic residues" evidence="1">
    <location>
        <begin position="25"/>
        <end position="50"/>
    </location>
</feature>
<dbReference type="AlphaFoldDB" id="A0A5B7FZ87"/>
<accession>A0A5B7FZ87</accession>
<evidence type="ECO:0000313" key="2">
    <source>
        <dbReference type="EMBL" id="MPC51942.1"/>
    </source>
</evidence>
<protein>
    <submittedName>
        <fullName evidence="2">Uncharacterized protein</fullName>
    </submittedName>
</protein>
<dbReference type="Proteomes" id="UP000324222">
    <property type="component" value="Unassembled WGS sequence"/>
</dbReference>
<feature type="region of interest" description="Disordered" evidence="1">
    <location>
        <begin position="1"/>
        <end position="63"/>
    </location>
</feature>
<sequence length="106" mass="11744">MTGPKREGGTRGRCPTRAGLRRGVGRRETREGAQKNEGTQHGKDRKRGREGSTTGQSTLEKAPLTYPISLCLLPDVKYLSRVQPHFSRATLPNPKPPTGPRVRTQR</sequence>
<gene>
    <name evidence="2" type="ORF">E2C01_045800</name>
</gene>
<dbReference type="EMBL" id="VSRR010010523">
    <property type="protein sequence ID" value="MPC51942.1"/>
    <property type="molecule type" value="Genomic_DNA"/>
</dbReference>